<proteinExistence type="predicted"/>
<evidence type="ECO:0000313" key="1">
    <source>
        <dbReference type="EMBL" id="GBM42968.1"/>
    </source>
</evidence>
<dbReference type="Proteomes" id="UP000499080">
    <property type="component" value="Unassembled WGS sequence"/>
</dbReference>
<dbReference type="OrthoDB" id="4368687at2759"/>
<name>A0A4Y2FR36_ARAVE</name>
<protein>
    <submittedName>
        <fullName evidence="1">Uncharacterized protein</fullName>
    </submittedName>
</protein>
<accession>A0A4Y2FR36</accession>
<evidence type="ECO:0000313" key="2">
    <source>
        <dbReference type="Proteomes" id="UP000499080"/>
    </source>
</evidence>
<keyword evidence="2" id="KW-1185">Reference proteome</keyword>
<gene>
    <name evidence="1" type="ORF">AVEN_168544_1</name>
</gene>
<dbReference type="EMBL" id="BGPR01001012">
    <property type="protein sequence ID" value="GBM42968.1"/>
    <property type="molecule type" value="Genomic_DNA"/>
</dbReference>
<sequence>MKTTGEKMGFSLKLRRMLHKTVIERMLAFGAAVCCLDPPVRIKRKLITIQRPLPLVLTGTYRTTATSALQVKLGIPPLYLQIQREARVTAIRRLNIFRTL</sequence>
<dbReference type="AlphaFoldDB" id="A0A4Y2FR36"/>
<organism evidence="1 2">
    <name type="scientific">Araneus ventricosus</name>
    <name type="common">Orbweaver spider</name>
    <name type="synonym">Epeira ventricosa</name>
    <dbReference type="NCBI Taxonomy" id="182803"/>
    <lineage>
        <taxon>Eukaryota</taxon>
        <taxon>Metazoa</taxon>
        <taxon>Ecdysozoa</taxon>
        <taxon>Arthropoda</taxon>
        <taxon>Chelicerata</taxon>
        <taxon>Arachnida</taxon>
        <taxon>Araneae</taxon>
        <taxon>Araneomorphae</taxon>
        <taxon>Entelegynae</taxon>
        <taxon>Araneoidea</taxon>
        <taxon>Araneidae</taxon>
        <taxon>Araneus</taxon>
    </lineage>
</organism>
<comment type="caution">
    <text evidence="1">The sequence shown here is derived from an EMBL/GenBank/DDBJ whole genome shotgun (WGS) entry which is preliminary data.</text>
</comment>
<reference evidence="1 2" key="1">
    <citation type="journal article" date="2019" name="Sci. Rep.">
        <title>Orb-weaving spider Araneus ventricosus genome elucidates the spidroin gene catalogue.</title>
        <authorList>
            <person name="Kono N."/>
            <person name="Nakamura H."/>
            <person name="Ohtoshi R."/>
            <person name="Moran D.A.P."/>
            <person name="Shinohara A."/>
            <person name="Yoshida Y."/>
            <person name="Fujiwara M."/>
            <person name="Mori M."/>
            <person name="Tomita M."/>
            <person name="Arakawa K."/>
        </authorList>
    </citation>
    <scope>NUCLEOTIDE SEQUENCE [LARGE SCALE GENOMIC DNA]</scope>
</reference>